<dbReference type="EMBL" id="CP092869">
    <property type="protein sequence ID" value="UYV70454.1"/>
    <property type="molecule type" value="Genomic_DNA"/>
</dbReference>
<organism evidence="2 3">
    <name type="scientific">Cordylochernes scorpioides</name>
    <dbReference type="NCBI Taxonomy" id="51811"/>
    <lineage>
        <taxon>Eukaryota</taxon>
        <taxon>Metazoa</taxon>
        <taxon>Ecdysozoa</taxon>
        <taxon>Arthropoda</taxon>
        <taxon>Chelicerata</taxon>
        <taxon>Arachnida</taxon>
        <taxon>Pseudoscorpiones</taxon>
        <taxon>Cheliferoidea</taxon>
        <taxon>Chernetidae</taxon>
        <taxon>Cordylochernes</taxon>
    </lineage>
</organism>
<protein>
    <submittedName>
        <fullName evidence="2">Uncharacterized protein</fullName>
    </submittedName>
</protein>
<reference evidence="2 3" key="1">
    <citation type="submission" date="2022-01" db="EMBL/GenBank/DDBJ databases">
        <title>A chromosomal length assembly of Cordylochernes scorpioides.</title>
        <authorList>
            <person name="Zeh D."/>
            <person name="Zeh J."/>
        </authorList>
    </citation>
    <scope>NUCLEOTIDE SEQUENCE [LARGE SCALE GENOMIC DNA]</scope>
    <source>
        <strain evidence="2">IN4F17</strain>
        <tissue evidence="2">Whole Body</tissue>
    </source>
</reference>
<evidence type="ECO:0000256" key="1">
    <source>
        <dbReference type="SAM" id="MobiDB-lite"/>
    </source>
</evidence>
<dbReference type="Proteomes" id="UP001235939">
    <property type="component" value="Chromosome 07"/>
</dbReference>
<accession>A0ABY6KNL0</accession>
<evidence type="ECO:0000313" key="2">
    <source>
        <dbReference type="EMBL" id="UYV70454.1"/>
    </source>
</evidence>
<proteinExistence type="predicted"/>
<evidence type="ECO:0000313" key="3">
    <source>
        <dbReference type="Proteomes" id="UP001235939"/>
    </source>
</evidence>
<sequence length="186" mass="19564">MDVRKRGPPSQATAALVRGDSSANDATNEVGKLFSSKNLIRAIVKLFFGSSEESAATSRQLLTALVGLLDTLRAKLGPRARSAGPSSRPGVGGLALAGAAMARGYLRGLLTSDEACARRNLCLASQEAVGESRDVGFIVAQFGGYAASYALESQKSLPFDESFQAAKKGRNGENCYVLYQQCKEAP</sequence>
<dbReference type="PANTHER" id="PTHR41158">
    <property type="entry name" value="AGAP010294-PA"/>
    <property type="match status" value="1"/>
</dbReference>
<gene>
    <name evidence="2" type="ORF">LAZ67_7003050</name>
</gene>
<feature type="region of interest" description="Disordered" evidence="1">
    <location>
        <begin position="1"/>
        <end position="23"/>
    </location>
</feature>
<dbReference type="PANTHER" id="PTHR41158:SF2">
    <property type="entry name" value="AGAP010294-PA"/>
    <property type="match status" value="1"/>
</dbReference>
<name>A0ABY6KNL0_9ARAC</name>
<keyword evidence="3" id="KW-1185">Reference proteome</keyword>